<dbReference type="InterPro" id="IPR050237">
    <property type="entry name" value="ATP-dep_AMP-bd_enzyme"/>
</dbReference>
<evidence type="ECO:0000313" key="3">
    <source>
        <dbReference type="EMBL" id="MFC4131955.1"/>
    </source>
</evidence>
<dbReference type="SUPFAM" id="SSF56801">
    <property type="entry name" value="Acetyl-CoA synthetase-like"/>
    <property type="match status" value="1"/>
</dbReference>
<dbReference type="InterPro" id="IPR042099">
    <property type="entry name" value="ANL_N_sf"/>
</dbReference>
<dbReference type="InterPro" id="IPR020845">
    <property type="entry name" value="AMP-binding_CS"/>
</dbReference>
<organism evidence="3 4">
    <name type="scientific">Hamadaea flava</name>
    <dbReference type="NCBI Taxonomy" id="1742688"/>
    <lineage>
        <taxon>Bacteria</taxon>
        <taxon>Bacillati</taxon>
        <taxon>Actinomycetota</taxon>
        <taxon>Actinomycetes</taxon>
        <taxon>Micromonosporales</taxon>
        <taxon>Micromonosporaceae</taxon>
        <taxon>Hamadaea</taxon>
    </lineage>
</organism>
<protein>
    <submittedName>
        <fullName evidence="3">Long-chain fatty acid--CoA ligase</fullName>
    </submittedName>
</protein>
<dbReference type="InterPro" id="IPR045851">
    <property type="entry name" value="AMP-bd_C_sf"/>
</dbReference>
<dbReference type="EMBL" id="JBHSAY010000008">
    <property type="protein sequence ID" value="MFC4131955.1"/>
    <property type="molecule type" value="Genomic_DNA"/>
</dbReference>
<dbReference type="Pfam" id="PF13193">
    <property type="entry name" value="AMP-binding_C"/>
    <property type="match status" value="1"/>
</dbReference>
<evidence type="ECO:0000313" key="4">
    <source>
        <dbReference type="Proteomes" id="UP001595816"/>
    </source>
</evidence>
<keyword evidence="3" id="KW-0436">Ligase</keyword>
<accession>A0ABV8LLV3</accession>
<keyword evidence="4" id="KW-1185">Reference proteome</keyword>
<dbReference type="PANTHER" id="PTHR43767">
    <property type="entry name" value="LONG-CHAIN-FATTY-ACID--COA LIGASE"/>
    <property type="match status" value="1"/>
</dbReference>
<dbReference type="Pfam" id="PF00501">
    <property type="entry name" value="AMP-binding"/>
    <property type="match status" value="1"/>
</dbReference>
<dbReference type="Proteomes" id="UP001595816">
    <property type="component" value="Unassembled WGS sequence"/>
</dbReference>
<dbReference type="CDD" id="cd05936">
    <property type="entry name" value="FC-FACS_FadD_like"/>
    <property type="match status" value="1"/>
</dbReference>
<reference evidence="4" key="1">
    <citation type="journal article" date="2019" name="Int. J. Syst. Evol. Microbiol.">
        <title>The Global Catalogue of Microorganisms (GCM) 10K type strain sequencing project: providing services to taxonomists for standard genome sequencing and annotation.</title>
        <authorList>
            <consortium name="The Broad Institute Genomics Platform"/>
            <consortium name="The Broad Institute Genome Sequencing Center for Infectious Disease"/>
            <person name="Wu L."/>
            <person name="Ma J."/>
        </authorList>
    </citation>
    <scope>NUCLEOTIDE SEQUENCE [LARGE SCALE GENOMIC DNA]</scope>
    <source>
        <strain evidence="4">CGMCC 4.7289</strain>
    </source>
</reference>
<dbReference type="PANTHER" id="PTHR43767:SF12">
    <property type="entry name" value="AMP-DEPENDENT SYNTHETASE AND LIGASE"/>
    <property type="match status" value="1"/>
</dbReference>
<dbReference type="PROSITE" id="PS00455">
    <property type="entry name" value="AMP_BINDING"/>
    <property type="match status" value="1"/>
</dbReference>
<dbReference type="InterPro" id="IPR000873">
    <property type="entry name" value="AMP-dep_synth/lig_dom"/>
</dbReference>
<feature type="domain" description="AMP-binding enzyme C-terminal" evidence="2">
    <location>
        <begin position="416"/>
        <end position="491"/>
    </location>
</feature>
<comment type="caution">
    <text evidence="3">The sequence shown here is derived from an EMBL/GenBank/DDBJ whole genome shotgun (WGS) entry which is preliminary data.</text>
</comment>
<dbReference type="InterPro" id="IPR025110">
    <property type="entry name" value="AMP-bd_C"/>
</dbReference>
<proteinExistence type="predicted"/>
<dbReference type="GO" id="GO:0016874">
    <property type="term" value="F:ligase activity"/>
    <property type="evidence" value="ECO:0007669"/>
    <property type="project" value="UniProtKB-KW"/>
</dbReference>
<evidence type="ECO:0000259" key="2">
    <source>
        <dbReference type="Pfam" id="PF13193"/>
    </source>
</evidence>
<dbReference type="NCBIfam" id="NF004837">
    <property type="entry name" value="PRK06187.1"/>
    <property type="match status" value="1"/>
</dbReference>
<dbReference type="Gene3D" id="3.30.300.30">
    <property type="match status" value="1"/>
</dbReference>
<name>A0ABV8LLV3_9ACTN</name>
<dbReference type="Gene3D" id="3.40.50.12780">
    <property type="entry name" value="N-terminal domain of ligase-like"/>
    <property type="match status" value="1"/>
</dbReference>
<evidence type="ECO:0000259" key="1">
    <source>
        <dbReference type="Pfam" id="PF00501"/>
    </source>
</evidence>
<dbReference type="RefSeq" id="WP_253763506.1">
    <property type="nucleotide sequence ID" value="NZ_JAMZDZ010000001.1"/>
</dbReference>
<feature type="domain" description="AMP-dependent synthetase/ligase" evidence="1">
    <location>
        <begin position="9"/>
        <end position="366"/>
    </location>
</feature>
<gene>
    <name evidence="3" type="ORF">ACFOZ4_15200</name>
</gene>
<sequence>MTNLAENLTASAAKFPDQIAVKLADRTLTFAELDDAAARVAGYLRLTGVQPGDRVGLMLPNVPEFAVLYYGILRAGAVVVPMNPLLKAREIDYYLDDSGASGMFTWHTFAEEAAQGAHRADSVSLIIEPERFARELSTYDPVAEVAGRAGDDTAVILYTSGTTGRPKGAELTHDNLSRNVDVTARTLLGLGPADVVFGGLPLFHSFGQTVALNTAVAVGATLVLIARFEPKAALDLLATEHATVFAGVPTMYGALLQAAADTGIELPDLRICVSGGAALPVELLHRFEARFGVAILEGYGLSETSPVACFNHPDRPRKAGTIGTPIAGVEMKVVSPPGEDGVRHDLGDDEVGEIAIRGHNIMKGYWQRPEETAEAIVDGWFLSGDLGRRDADGYYSIVDRAKDMVIRGGFNVYPREVEEVLYEHPAVAEAAVLGMPHRTHGEEVVAVVVLRPGATATPDELREHVKGQLAAYKYPRHVWIVDELPKTATGKILKREITVPPVAE</sequence>